<evidence type="ECO:0000313" key="3">
    <source>
        <dbReference type="Proteomes" id="UP000247409"/>
    </source>
</evidence>
<gene>
    <name evidence="2" type="ORF">BWQ96_06098</name>
</gene>
<feature type="compositionally biased region" description="Basic and acidic residues" evidence="1">
    <location>
        <begin position="115"/>
        <end position="159"/>
    </location>
</feature>
<evidence type="ECO:0000256" key="1">
    <source>
        <dbReference type="SAM" id="MobiDB-lite"/>
    </source>
</evidence>
<accession>A0A2V3IPV9</accession>
<proteinExistence type="predicted"/>
<reference evidence="2 3" key="1">
    <citation type="journal article" date="2018" name="Mol. Biol. Evol.">
        <title>Analysis of the draft genome of the red seaweed Gracilariopsis chorda provides insights into genome size evolution in Rhodophyta.</title>
        <authorList>
            <person name="Lee J."/>
            <person name="Yang E.C."/>
            <person name="Graf L."/>
            <person name="Yang J.H."/>
            <person name="Qiu H."/>
            <person name="Zel Zion U."/>
            <person name="Chan C.X."/>
            <person name="Stephens T.G."/>
            <person name="Weber A.P.M."/>
            <person name="Boo G.H."/>
            <person name="Boo S.M."/>
            <person name="Kim K.M."/>
            <person name="Shin Y."/>
            <person name="Jung M."/>
            <person name="Lee S.J."/>
            <person name="Yim H.S."/>
            <person name="Lee J.H."/>
            <person name="Bhattacharya D."/>
            <person name="Yoon H.S."/>
        </authorList>
    </citation>
    <scope>NUCLEOTIDE SEQUENCE [LARGE SCALE GENOMIC DNA]</scope>
    <source>
        <strain evidence="2 3">SKKU-2015</strain>
        <tissue evidence="2">Whole body</tissue>
    </source>
</reference>
<protein>
    <submittedName>
        <fullName evidence="2">Uncharacterized protein</fullName>
    </submittedName>
</protein>
<comment type="caution">
    <text evidence="2">The sequence shown here is derived from an EMBL/GenBank/DDBJ whole genome shotgun (WGS) entry which is preliminary data.</text>
</comment>
<name>A0A2V3IPV9_9FLOR</name>
<dbReference type="AlphaFoldDB" id="A0A2V3IPV9"/>
<dbReference type="EMBL" id="NBIV01000101">
    <property type="protein sequence ID" value="PXF44125.1"/>
    <property type="molecule type" value="Genomic_DNA"/>
</dbReference>
<dbReference type="Proteomes" id="UP000247409">
    <property type="component" value="Unassembled WGS sequence"/>
</dbReference>
<keyword evidence="3" id="KW-1185">Reference proteome</keyword>
<feature type="region of interest" description="Disordered" evidence="1">
    <location>
        <begin position="21"/>
        <end position="85"/>
    </location>
</feature>
<organism evidence="2 3">
    <name type="scientific">Gracilariopsis chorda</name>
    <dbReference type="NCBI Taxonomy" id="448386"/>
    <lineage>
        <taxon>Eukaryota</taxon>
        <taxon>Rhodophyta</taxon>
        <taxon>Florideophyceae</taxon>
        <taxon>Rhodymeniophycidae</taxon>
        <taxon>Gracilariales</taxon>
        <taxon>Gracilariaceae</taxon>
        <taxon>Gracilariopsis</taxon>
    </lineage>
</organism>
<evidence type="ECO:0000313" key="2">
    <source>
        <dbReference type="EMBL" id="PXF44125.1"/>
    </source>
</evidence>
<feature type="region of interest" description="Disordered" evidence="1">
    <location>
        <begin position="110"/>
        <end position="159"/>
    </location>
</feature>
<sequence length="185" mass="21893">MPEDVRRAKHIRYKMTDKADLGCRDEETDEITGLGSTSGDDREETRHSLGRPPMPISPESSGEDGELRHPIPARTTTPLSLPSPRPLIAKRWTVPSKTFDAEDILTMMKMTMLHEQQRREEDARRREENEKEKERIREEEKQQRDEERREDQQRREHECKWQDQFFEAMRMVMPANIKRHSGKIG</sequence>